<comment type="caution">
    <text evidence="1">The sequence shown here is derived from an EMBL/GenBank/DDBJ whole genome shotgun (WGS) entry which is preliminary data.</text>
</comment>
<organism evidence="1 2">
    <name type="scientific">Batillaria attramentaria</name>
    <dbReference type="NCBI Taxonomy" id="370345"/>
    <lineage>
        <taxon>Eukaryota</taxon>
        <taxon>Metazoa</taxon>
        <taxon>Spiralia</taxon>
        <taxon>Lophotrochozoa</taxon>
        <taxon>Mollusca</taxon>
        <taxon>Gastropoda</taxon>
        <taxon>Caenogastropoda</taxon>
        <taxon>Sorbeoconcha</taxon>
        <taxon>Cerithioidea</taxon>
        <taxon>Batillariidae</taxon>
        <taxon>Batillaria</taxon>
    </lineage>
</organism>
<sequence>MKTETYAHKHLIVRLLGDLRAHDNEAVKEKEVYLTKFPKISITGAHQVMCNKEEINTLVYEAFLQRTCSVVVVNAHLFRTPNCTADHYATF</sequence>
<accession>A0ABD0K6J8</accession>
<dbReference type="AlphaFoldDB" id="A0ABD0K6J8"/>
<protein>
    <submittedName>
        <fullName evidence="1">Uncharacterized protein</fullName>
    </submittedName>
</protein>
<evidence type="ECO:0000313" key="1">
    <source>
        <dbReference type="EMBL" id="KAK7482483.1"/>
    </source>
</evidence>
<proteinExistence type="predicted"/>
<gene>
    <name evidence="1" type="ORF">BaRGS_00026300</name>
</gene>
<reference evidence="1 2" key="1">
    <citation type="journal article" date="2023" name="Sci. Data">
        <title>Genome assembly of the Korean intertidal mud-creeper Batillaria attramentaria.</title>
        <authorList>
            <person name="Patra A.K."/>
            <person name="Ho P.T."/>
            <person name="Jun S."/>
            <person name="Lee S.J."/>
            <person name="Kim Y."/>
            <person name="Won Y.J."/>
        </authorList>
    </citation>
    <scope>NUCLEOTIDE SEQUENCE [LARGE SCALE GENOMIC DNA]</scope>
    <source>
        <strain evidence="1">Wonlab-2016</strain>
    </source>
</reference>
<evidence type="ECO:0000313" key="2">
    <source>
        <dbReference type="Proteomes" id="UP001519460"/>
    </source>
</evidence>
<name>A0ABD0K6J8_9CAEN</name>
<keyword evidence="2" id="KW-1185">Reference proteome</keyword>
<dbReference type="Proteomes" id="UP001519460">
    <property type="component" value="Unassembled WGS sequence"/>
</dbReference>
<dbReference type="EMBL" id="JACVVK020000244">
    <property type="protein sequence ID" value="KAK7482483.1"/>
    <property type="molecule type" value="Genomic_DNA"/>
</dbReference>